<evidence type="ECO:0000313" key="3">
    <source>
        <dbReference type="Proteomes" id="UP001497482"/>
    </source>
</evidence>
<organism evidence="2 3">
    <name type="scientific">Knipowitschia caucasica</name>
    <name type="common">Caucasian dwarf goby</name>
    <name type="synonym">Pomatoschistus caucasicus</name>
    <dbReference type="NCBI Taxonomy" id="637954"/>
    <lineage>
        <taxon>Eukaryota</taxon>
        <taxon>Metazoa</taxon>
        <taxon>Chordata</taxon>
        <taxon>Craniata</taxon>
        <taxon>Vertebrata</taxon>
        <taxon>Euteleostomi</taxon>
        <taxon>Actinopterygii</taxon>
        <taxon>Neopterygii</taxon>
        <taxon>Teleostei</taxon>
        <taxon>Neoteleostei</taxon>
        <taxon>Acanthomorphata</taxon>
        <taxon>Gobiaria</taxon>
        <taxon>Gobiiformes</taxon>
        <taxon>Gobioidei</taxon>
        <taxon>Gobiidae</taxon>
        <taxon>Gobiinae</taxon>
        <taxon>Knipowitschia</taxon>
    </lineage>
</organism>
<evidence type="ECO:0000256" key="1">
    <source>
        <dbReference type="SAM" id="Phobius"/>
    </source>
</evidence>
<keyword evidence="1" id="KW-0812">Transmembrane</keyword>
<keyword evidence="1" id="KW-1133">Transmembrane helix</keyword>
<accession>A0AAV2KMP3</accession>
<evidence type="ECO:0000313" key="2">
    <source>
        <dbReference type="EMBL" id="CAL1589868.1"/>
    </source>
</evidence>
<gene>
    <name evidence="2" type="ORF">KC01_LOCUS19477</name>
</gene>
<proteinExistence type="predicted"/>
<dbReference type="AlphaFoldDB" id="A0AAV2KMP3"/>
<keyword evidence="3" id="KW-1185">Reference proteome</keyword>
<protein>
    <submittedName>
        <fullName evidence="2">Uncharacterized protein</fullName>
    </submittedName>
</protein>
<name>A0AAV2KMP3_KNICA</name>
<sequence length="124" mass="13056">MHASSPTLSAGTGHVGLARSKHLFQGHHCSIDCYALYLMNCTGPRKFKGELSPLLASFVGLLFFWLYAGRTSQVCRAKSGMGSCSCSEPIASNISLYSSLVSNLSASCSGQSKPHASSKMSSSS</sequence>
<dbReference type="Proteomes" id="UP001497482">
    <property type="component" value="Chromosome 19"/>
</dbReference>
<keyword evidence="1" id="KW-0472">Membrane</keyword>
<reference evidence="2 3" key="1">
    <citation type="submission" date="2024-04" db="EMBL/GenBank/DDBJ databases">
        <authorList>
            <person name="Waldvogel A.-M."/>
            <person name="Schoenle A."/>
        </authorList>
    </citation>
    <scope>NUCLEOTIDE SEQUENCE [LARGE SCALE GENOMIC DNA]</scope>
</reference>
<feature type="transmembrane region" description="Helical" evidence="1">
    <location>
        <begin position="51"/>
        <end position="68"/>
    </location>
</feature>
<dbReference type="EMBL" id="OZ035841">
    <property type="protein sequence ID" value="CAL1589868.1"/>
    <property type="molecule type" value="Genomic_DNA"/>
</dbReference>